<dbReference type="InterPro" id="IPR000084">
    <property type="entry name" value="PE-PGRS_N"/>
</dbReference>
<dbReference type="Gene3D" id="1.10.287.850">
    <property type="entry name" value="HP0062-like domain"/>
    <property type="match status" value="1"/>
</dbReference>
<evidence type="ECO:0000313" key="2">
    <source>
        <dbReference type="EMBL" id="KLO34733.1"/>
    </source>
</evidence>
<comment type="caution">
    <text evidence="2">The sequence shown here is derived from an EMBL/GenBank/DDBJ whole genome shotgun (WGS) entry which is preliminary data.</text>
</comment>
<proteinExistence type="predicted"/>
<keyword evidence="3" id="KW-1185">Reference proteome</keyword>
<feature type="domain" description="PE" evidence="1">
    <location>
        <begin position="4"/>
        <end position="92"/>
    </location>
</feature>
<organism evidence="2 3">
    <name type="scientific">Mycobacterium haemophilum</name>
    <dbReference type="NCBI Taxonomy" id="29311"/>
    <lineage>
        <taxon>Bacteria</taxon>
        <taxon>Bacillati</taxon>
        <taxon>Actinomycetota</taxon>
        <taxon>Actinomycetes</taxon>
        <taxon>Mycobacteriales</taxon>
        <taxon>Mycobacteriaceae</taxon>
        <taxon>Mycobacterium</taxon>
    </lineage>
</organism>
<dbReference type="AlphaFoldDB" id="A0A0I9UXD9"/>
<sequence length="99" mass="10161">MAFMSAVPEKLKKAADVLQVTGDRMAASSAAAGQVTASVVAPGGDEVSAQVEAHLLRQAVSYIEVSDAANMIWGGFVARVSGAADQYSTTEIGNARDMS</sequence>
<accession>A0A0I9UXD9</accession>
<dbReference type="Proteomes" id="UP000036334">
    <property type="component" value="Unassembled WGS sequence"/>
</dbReference>
<dbReference type="PATRIC" id="fig|29311.18.peg.2510"/>
<dbReference type="Pfam" id="PF00934">
    <property type="entry name" value="PE"/>
    <property type="match status" value="1"/>
</dbReference>
<protein>
    <recommendedName>
        <fullName evidence="1">PE domain-containing protein</fullName>
    </recommendedName>
</protein>
<dbReference type="InterPro" id="IPR038332">
    <property type="entry name" value="PPE_sf"/>
</dbReference>
<dbReference type="RefSeq" id="WP_047316416.1">
    <property type="nucleotide sequence ID" value="NZ_LDPQ01000027.1"/>
</dbReference>
<dbReference type="EMBL" id="LDPR01000022">
    <property type="protein sequence ID" value="KLO34733.1"/>
    <property type="molecule type" value="Genomic_DNA"/>
</dbReference>
<evidence type="ECO:0000259" key="1">
    <source>
        <dbReference type="Pfam" id="PF00934"/>
    </source>
</evidence>
<gene>
    <name evidence="2" type="ORF">ABH38_18115</name>
</gene>
<dbReference type="SUPFAM" id="SSF140459">
    <property type="entry name" value="PE/PPE dimer-like"/>
    <property type="match status" value="1"/>
</dbReference>
<reference evidence="2 3" key="1">
    <citation type="submission" date="2015-05" db="EMBL/GenBank/DDBJ databases">
        <title>Genome sequence of Mycobacterium haemophilum.</title>
        <authorList>
            <person name="Greninger A.L."/>
            <person name="Cunningham G."/>
            <person name="Miller S."/>
        </authorList>
    </citation>
    <scope>NUCLEOTIDE SEQUENCE [LARGE SCALE GENOMIC DNA]</scope>
    <source>
        <strain evidence="3">UC1</strain>
    </source>
</reference>
<evidence type="ECO:0000313" key="3">
    <source>
        <dbReference type="Proteomes" id="UP000036334"/>
    </source>
</evidence>
<name>A0A0I9UXD9_9MYCO</name>